<keyword evidence="6" id="KW-1185">Reference proteome</keyword>
<protein>
    <submittedName>
        <fullName evidence="5">Putative thioredoxin</fullName>
    </submittedName>
</protein>
<keyword evidence="1" id="KW-0813">Transport</keyword>
<sequence>MRNIPLGLLPQQLRSTPAAAMTDATTLPFQTLHLPSNRLAFSNSGSSSRSLSDFWRFKYDVCTGSLKALSQQRSIPVIDSSSPVSLDLKPILNECQFDHVIHDAQRLDDSVVVLWMAKWCRKCIYLKPTLEKLAADYHPRVKFYCIDVNNVPYQLVVRAGVTKMPTIQLWKDGKKQAEVIGGHKAYLVANEVREMIDDEGQP</sequence>
<dbReference type="STRING" id="4232.A0A251TW73"/>
<keyword evidence="2" id="KW-1015">Disulfide bond</keyword>
<dbReference type="GO" id="GO:0009570">
    <property type="term" value="C:chloroplast stroma"/>
    <property type="evidence" value="ECO:0007669"/>
    <property type="project" value="InterPro"/>
</dbReference>
<feature type="domain" description="Thioredoxin" evidence="4">
    <location>
        <begin position="69"/>
        <end position="201"/>
    </location>
</feature>
<evidence type="ECO:0000256" key="3">
    <source>
        <dbReference type="ARBA" id="ARBA00023284"/>
    </source>
</evidence>
<dbReference type="PANTHER" id="PTHR47192:SF4">
    <property type="entry name" value="THIOREDOXIN-LIKE 3-2, CHLOROPLASTIC"/>
    <property type="match status" value="1"/>
</dbReference>
<evidence type="ECO:0000313" key="5">
    <source>
        <dbReference type="EMBL" id="OTG14211.1"/>
    </source>
</evidence>
<evidence type="ECO:0000313" key="6">
    <source>
        <dbReference type="Proteomes" id="UP000215914"/>
    </source>
</evidence>
<dbReference type="Pfam" id="PF00085">
    <property type="entry name" value="Thioredoxin"/>
    <property type="match status" value="1"/>
</dbReference>
<dbReference type="PANTHER" id="PTHR47192">
    <property type="entry name" value="THIOREDOXIN-LIKE 3-2, CHLOROPLASTIC"/>
    <property type="match status" value="1"/>
</dbReference>
<dbReference type="OrthoDB" id="2121326at2759"/>
<organism evidence="5 6">
    <name type="scientific">Helianthus annuus</name>
    <name type="common">Common sunflower</name>
    <dbReference type="NCBI Taxonomy" id="4232"/>
    <lineage>
        <taxon>Eukaryota</taxon>
        <taxon>Viridiplantae</taxon>
        <taxon>Streptophyta</taxon>
        <taxon>Embryophyta</taxon>
        <taxon>Tracheophyta</taxon>
        <taxon>Spermatophyta</taxon>
        <taxon>Magnoliopsida</taxon>
        <taxon>eudicotyledons</taxon>
        <taxon>Gunneridae</taxon>
        <taxon>Pentapetalae</taxon>
        <taxon>asterids</taxon>
        <taxon>campanulids</taxon>
        <taxon>Asterales</taxon>
        <taxon>Asteraceae</taxon>
        <taxon>Asteroideae</taxon>
        <taxon>Heliantheae alliance</taxon>
        <taxon>Heliantheae</taxon>
        <taxon>Helianthus</taxon>
    </lineage>
</organism>
<dbReference type="Proteomes" id="UP000215914">
    <property type="component" value="Chromosome 9"/>
</dbReference>
<dbReference type="InParanoid" id="A0A251TW73"/>
<evidence type="ECO:0000256" key="1">
    <source>
        <dbReference type="ARBA" id="ARBA00022982"/>
    </source>
</evidence>
<dbReference type="OMA" id="VILWMAK"/>
<dbReference type="InterPro" id="IPR036249">
    <property type="entry name" value="Thioredoxin-like_sf"/>
</dbReference>
<keyword evidence="3" id="KW-0676">Redox-active center</keyword>
<dbReference type="FunCoup" id="A0A251TW73">
    <property type="interactions" value="883"/>
</dbReference>
<proteinExistence type="predicted"/>
<reference evidence="6" key="1">
    <citation type="journal article" date="2017" name="Nature">
        <title>The sunflower genome provides insights into oil metabolism, flowering and Asterid evolution.</title>
        <authorList>
            <person name="Badouin H."/>
            <person name="Gouzy J."/>
            <person name="Grassa C.J."/>
            <person name="Murat F."/>
            <person name="Staton S.E."/>
            <person name="Cottret L."/>
            <person name="Lelandais-Briere C."/>
            <person name="Owens G.L."/>
            <person name="Carrere S."/>
            <person name="Mayjonade B."/>
            <person name="Legrand L."/>
            <person name="Gill N."/>
            <person name="Kane N.C."/>
            <person name="Bowers J.E."/>
            <person name="Hubner S."/>
            <person name="Bellec A."/>
            <person name="Berard A."/>
            <person name="Berges H."/>
            <person name="Blanchet N."/>
            <person name="Boniface M.C."/>
            <person name="Brunel D."/>
            <person name="Catrice O."/>
            <person name="Chaidir N."/>
            <person name="Claudel C."/>
            <person name="Donnadieu C."/>
            <person name="Faraut T."/>
            <person name="Fievet G."/>
            <person name="Helmstetter N."/>
            <person name="King M."/>
            <person name="Knapp S.J."/>
            <person name="Lai Z."/>
            <person name="Le Paslier M.C."/>
            <person name="Lippi Y."/>
            <person name="Lorenzon L."/>
            <person name="Mandel J.R."/>
            <person name="Marage G."/>
            <person name="Marchand G."/>
            <person name="Marquand E."/>
            <person name="Bret-Mestries E."/>
            <person name="Morien E."/>
            <person name="Nambeesan S."/>
            <person name="Nguyen T."/>
            <person name="Pegot-Espagnet P."/>
            <person name="Pouilly N."/>
            <person name="Raftis F."/>
            <person name="Sallet E."/>
            <person name="Schiex T."/>
            <person name="Thomas J."/>
            <person name="Vandecasteele C."/>
            <person name="Vares D."/>
            <person name="Vear F."/>
            <person name="Vautrin S."/>
            <person name="Crespi M."/>
            <person name="Mangin B."/>
            <person name="Burke J.M."/>
            <person name="Salse J."/>
            <person name="Munos S."/>
            <person name="Vincourt P."/>
            <person name="Rieseberg L.H."/>
            <person name="Langlade N.B."/>
        </authorList>
    </citation>
    <scope>NUCLEOTIDE SEQUENCE [LARGE SCALE GENOMIC DNA]</scope>
    <source>
        <strain evidence="6">cv. SF193</strain>
    </source>
</reference>
<gene>
    <name evidence="5" type="ORF">HannXRQ_Chr09g0246861</name>
</gene>
<dbReference type="InterPro" id="IPR013766">
    <property type="entry name" value="Thioredoxin_domain"/>
</dbReference>
<dbReference type="FunFam" id="3.40.30.10:FF:000245">
    <property type="entry name" value="Thioredoxin"/>
    <property type="match status" value="1"/>
</dbReference>
<dbReference type="AlphaFoldDB" id="A0A251TW73"/>
<accession>A0A251TW73</accession>
<dbReference type="SUPFAM" id="SSF52833">
    <property type="entry name" value="Thioredoxin-like"/>
    <property type="match status" value="1"/>
</dbReference>
<dbReference type="EMBL" id="CM007898">
    <property type="protein sequence ID" value="OTG14211.1"/>
    <property type="molecule type" value="Genomic_DNA"/>
</dbReference>
<name>A0A251TW73_HELAN</name>
<keyword evidence="1" id="KW-0249">Electron transport</keyword>
<dbReference type="CDD" id="cd02947">
    <property type="entry name" value="TRX_family"/>
    <property type="match status" value="1"/>
</dbReference>
<dbReference type="PROSITE" id="PS51352">
    <property type="entry name" value="THIOREDOXIN_2"/>
    <property type="match status" value="1"/>
</dbReference>
<evidence type="ECO:0000259" key="4">
    <source>
        <dbReference type="PROSITE" id="PS51352"/>
    </source>
</evidence>
<evidence type="ECO:0000256" key="2">
    <source>
        <dbReference type="ARBA" id="ARBA00023157"/>
    </source>
</evidence>
<dbReference type="Gene3D" id="3.40.30.10">
    <property type="entry name" value="Glutaredoxin"/>
    <property type="match status" value="1"/>
</dbReference>
<dbReference type="InterPro" id="IPR044253">
    <property type="entry name" value="WCRKC1/2"/>
</dbReference>